<dbReference type="Pfam" id="PF00646">
    <property type="entry name" value="F-box"/>
    <property type="match status" value="1"/>
</dbReference>
<keyword evidence="1" id="KW-0472">Membrane</keyword>
<dbReference type="InterPro" id="IPR001810">
    <property type="entry name" value="F-box_dom"/>
</dbReference>
<gene>
    <name evidence="3" type="ORF">SHERM_11802</name>
</gene>
<organism evidence="3 4">
    <name type="scientific">Striga hermonthica</name>
    <name type="common">Purple witchweed</name>
    <name type="synonym">Buchnera hermonthica</name>
    <dbReference type="NCBI Taxonomy" id="68872"/>
    <lineage>
        <taxon>Eukaryota</taxon>
        <taxon>Viridiplantae</taxon>
        <taxon>Streptophyta</taxon>
        <taxon>Embryophyta</taxon>
        <taxon>Tracheophyta</taxon>
        <taxon>Spermatophyta</taxon>
        <taxon>Magnoliopsida</taxon>
        <taxon>eudicotyledons</taxon>
        <taxon>Gunneridae</taxon>
        <taxon>Pentapetalae</taxon>
        <taxon>asterids</taxon>
        <taxon>lamiids</taxon>
        <taxon>Lamiales</taxon>
        <taxon>Orobanchaceae</taxon>
        <taxon>Buchnereae</taxon>
        <taxon>Striga</taxon>
    </lineage>
</organism>
<comment type="caution">
    <text evidence="3">The sequence shown here is derived from an EMBL/GenBank/DDBJ whole genome shotgun (WGS) entry which is preliminary data.</text>
</comment>
<dbReference type="InterPro" id="IPR053772">
    <property type="entry name" value="At1g61320/At1g61330-like"/>
</dbReference>
<dbReference type="OrthoDB" id="904489at2759"/>
<dbReference type="InterPro" id="IPR055357">
    <property type="entry name" value="LRR_At1g61320_AtMIF1"/>
</dbReference>
<dbReference type="SMART" id="SM00256">
    <property type="entry name" value="FBOX"/>
    <property type="match status" value="1"/>
</dbReference>
<feature type="domain" description="F-box" evidence="2">
    <location>
        <begin position="47"/>
        <end position="109"/>
    </location>
</feature>
<dbReference type="SUPFAM" id="SSF81383">
    <property type="entry name" value="F-box domain"/>
    <property type="match status" value="1"/>
</dbReference>
<dbReference type="AlphaFoldDB" id="A0A9N7MPW4"/>
<dbReference type="PROSITE" id="PS50181">
    <property type="entry name" value="FBOX"/>
    <property type="match status" value="1"/>
</dbReference>
<dbReference type="InterPro" id="IPR036047">
    <property type="entry name" value="F-box-like_dom_sf"/>
</dbReference>
<name>A0A9N7MPW4_STRHE</name>
<evidence type="ECO:0000259" key="2">
    <source>
        <dbReference type="PROSITE" id="PS50181"/>
    </source>
</evidence>
<keyword evidence="4" id="KW-1185">Reference proteome</keyword>
<evidence type="ECO:0000256" key="1">
    <source>
        <dbReference type="SAM" id="Phobius"/>
    </source>
</evidence>
<dbReference type="Gene3D" id="3.80.10.10">
    <property type="entry name" value="Ribonuclease Inhibitor"/>
    <property type="match status" value="1"/>
</dbReference>
<keyword evidence="1" id="KW-0812">Transmembrane</keyword>
<accession>A0A9N7MPW4</accession>
<dbReference type="EMBL" id="CACSLK010004199">
    <property type="protein sequence ID" value="CAA0809893.1"/>
    <property type="molecule type" value="Genomic_DNA"/>
</dbReference>
<dbReference type="PANTHER" id="PTHR34145:SF28">
    <property type="entry name" value="F-BOX DOMAIN-CONTAINING PROTEIN"/>
    <property type="match status" value="1"/>
</dbReference>
<dbReference type="InterPro" id="IPR032675">
    <property type="entry name" value="LRR_dom_sf"/>
</dbReference>
<feature type="transmembrane region" description="Helical" evidence="1">
    <location>
        <begin position="12"/>
        <end position="38"/>
    </location>
</feature>
<reference evidence="3" key="1">
    <citation type="submission" date="2019-12" db="EMBL/GenBank/DDBJ databases">
        <authorList>
            <person name="Scholes J."/>
        </authorList>
    </citation>
    <scope>NUCLEOTIDE SEQUENCE</scope>
</reference>
<evidence type="ECO:0000313" key="4">
    <source>
        <dbReference type="Proteomes" id="UP001153555"/>
    </source>
</evidence>
<dbReference type="Pfam" id="PF23622">
    <property type="entry name" value="LRR_At1g61320_AtMIF1"/>
    <property type="match status" value="1"/>
</dbReference>
<proteinExistence type="predicted"/>
<protein>
    <recommendedName>
        <fullName evidence="2">F-box domain-containing protein</fullName>
    </recommendedName>
</protein>
<keyword evidence="1" id="KW-1133">Transmembrane helix</keyword>
<dbReference type="Proteomes" id="UP001153555">
    <property type="component" value="Unassembled WGS sequence"/>
</dbReference>
<sequence length="529" mass="61426">MASLTSTKPLGFSTWFTLLAYQVSVFALSYRISSSFLLTRRRRRRRRRSIDVLPDAILISILDRLPFKDAVRTCVLSRRWASLHKSVIHLDLRCHHLVCRPYSRTWIHLLLQRYLFQDRDDYHPEPIGFFRSQMVAWIALKYFRTRKGSEISSLIFCCCLSQSYMIRLQHFVSAHLGSVRKLAVQCCCEYKNLCSRPFSCTHHLPETRCLTHLELENTTLNPNSASGSLRILRLSRVELAEGSLECLLSGCMALRALRMDYCRYPPGSSTLRFCGPHLRLECLVIEMCAGVREIKFHAASLVSIEFHNREPVRFVFHHVPRLQNLHIHMHCVLERLPFVLLPGQLRSLTVGSAYDIDMIQVVPLDAPANTFSNLRRLMLKLGCTAYKDMIFGMISFLNICPVLHEFRLDTEFVDDDGLKMKMPSSDTLIHTELKKVEINGFCGTINEIEFASFILENATSLEQMQINRCPRWDIGGNQKCPKWDIARNQWWIHKPEWSEETRQKILKLVQGAKNFQERTSDYSTYSSLW</sequence>
<dbReference type="PANTHER" id="PTHR34145">
    <property type="entry name" value="OS02G0105600 PROTEIN"/>
    <property type="match status" value="1"/>
</dbReference>
<dbReference type="SUPFAM" id="SSF52047">
    <property type="entry name" value="RNI-like"/>
    <property type="match status" value="1"/>
</dbReference>
<evidence type="ECO:0000313" key="3">
    <source>
        <dbReference type="EMBL" id="CAA0809893.1"/>
    </source>
</evidence>